<keyword evidence="1" id="KW-0812">Transmembrane</keyword>
<feature type="transmembrane region" description="Helical" evidence="1">
    <location>
        <begin position="99"/>
        <end position="120"/>
    </location>
</feature>
<keyword evidence="1" id="KW-1133">Transmembrane helix</keyword>
<evidence type="ECO:0000313" key="3">
    <source>
        <dbReference type="Proteomes" id="UP000660381"/>
    </source>
</evidence>
<evidence type="ECO:0000256" key="1">
    <source>
        <dbReference type="SAM" id="Phobius"/>
    </source>
</evidence>
<feature type="transmembrane region" description="Helical" evidence="1">
    <location>
        <begin position="73"/>
        <end position="93"/>
    </location>
</feature>
<feature type="transmembrane region" description="Helical" evidence="1">
    <location>
        <begin position="132"/>
        <end position="155"/>
    </location>
</feature>
<dbReference type="EMBL" id="JACJTQ010000009">
    <property type="protein sequence ID" value="MBD2691859.1"/>
    <property type="molecule type" value="Genomic_DNA"/>
</dbReference>
<proteinExistence type="predicted"/>
<name>A0ABR8J1Z1_9NOST</name>
<evidence type="ECO:0000313" key="2">
    <source>
        <dbReference type="EMBL" id="MBD2691859.1"/>
    </source>
</evidence>
<keyword evidence="1" id="KW-0472">Membrane</keyword>
<dbReference type="RefSeq" id="WP_190906291.1">
    <property type="nucleotide sequence ID" value="NZ_JACJTQ010000009.1"/>
</dbReference>
<feature type="transmembrane region" description="Helical" evidence="1">
    <location>
        <begin position="12"/>
        <end position="37"/>
    </location>
</feature>
<keyword evidence="3" id="KW-1185">Reference proteome</keyword>
<dbReference type="Proteomes" id="UP000660381">
    <property type="component" value="Unassembled WGS sequence"/>
</dbReference>
<gene>
    <name evidence="2" type="ORF">H6G68_08840</name>
</gene>
<protein>
    <submittedName>
        <fullName evidence="2">Uncharacterized protein</fullName>
    </submittedName>
</protein>
<organism evidence="2 3">
    <name type="scientific">Anabaena catenula FACHB-362</name>
    <dbReference type="NCBI Taxonomy" id="2692877"/>
    <lineage>
        <taxon>Bacteria</taxon>
        <taxon>Bacillati</taxon>
        <taxon>Cyanobacteriota</taxon>
        <taxon>Cyanophyceae</taxon>
        <taxon>Nostocales</taxon>
        <taxon>Nostocaceae</taxon>
        <taxon>Anabaena</taxon>
    </lineage>
</organism>
<feature type="transmembrane region" description="Helical" evidence="1">
    <location>
        <begin position="175"/>
        <end position="196"/>
    </location>
</feature>
<feature type="transmembrane region" description="Helical" evidence="1">
    <location>
        <begin position="43"/>
        <end position="61"/>
    </location>
</feature>
<reference evidence="2 3" key="1">
    <citation type="journal article" date="2020" name="ISME J.">
        <title>Comparative genomics reveals insights into cyanobacterial evolution and habitat adaptation.</title>
        <authorList>
            <person name="Chen M.Y."/>
            <person name="Teng W.K."/>
            <person name="Zhao L."/>
            <person name="Hu C.X."/>
            <person name="Zhou Y.K."/>
            <person name="Han B.P."/>
            <person name="Song L.R."/>
            <person name="Shu W.S."/>
        </authorList>
    </citation>
    <scope>NUCLEOTIDE SEQUENCE [LARGE SCALE GENOMIC DNA]</scope>
    <source>
        <strain evidence="2 3">FACHB-362</strain>
    </source>
</reference>
<sequence length="206" mass="21666">MPNPTVRWKFWWRWVLATTIGFSLGFFLGLFSSLLAINSSLSGISGFWGGALGGLCVGIAQKLVLRKKVSAKWILATSFGFSMGCGIGGLILVITSNAIFSSVLGIASGIISLSFAQALVMKWPREKTLNWLIATTIGVIVGAGIGALACILAAVTAEKIFKGDLQTLIEILFSAAVAGSMVSGFIYGGITGLFLIKLLPNRNVSC</sequence>
<accession>A0ABR8J1Z1</accession>
<comment type="caution">
    <text evidence="2">The sequence shown here is derived from an EMBL/GenBank/DDBJ whole genome shotgun (WGS) entry which is preliminary data.</text>
</comment>